<evidence type="ECO:0000256" key="9">
    <source>
        <dbReference type="ARBA" id="ARBA00022932"/>
    </source>
</evidence>
<dbReference type="SUPFAM" id="SSF48019">
    <property type="entry name" value="post-AAA+ oligomerization domain-like"/>
    <property type="match status" value="1"/>
</dbReference>
<dbReference type="InterPro" id="IPR012763">
    <property type="entry name" value="DNA_pol_III_sug/sutau_N"/>
</dbReference>
<comment type="function">
    <text evidence="12">DNA polymerase III is a complex, multichain enzyme responsible for most of the replicative synthesis in bacteria. This DNA polymerase also exhibits 3' to 5' exonuclease activity.</text>
</comment>
<evidence type="ECO:0000256" key="11">
    <source>
        <dbReference type="ARBA" id="ARBA00049244"/>
    </source>
</evidence>
<dbReference type="CDD" id="cd00009">
    <property type="entry name" value="AAA"/>
    <property type="match status" value="1"/>
</dbReference>
<dbReference type="EMBL" id="PXOH01000030">
    <property type="protein sequence ID" value="PSF33474.1"/>
    <property type="molecule type" value="Genomic_DNA"/>
</dbReference>
<reference evidence="14 15" key="2">
    <citation type="submission" date="2018-03" db="EMBL/GenBank/DDBJ databases">
        <authorList>
            <person name="Keele B.F."/>
        </authorList>
    </citation>
    <scope>NUCLEOTIDE SEQUENCE [LARGE SCALE GENOMIC DNA]</scope>
    <source>
        <strain evidence="14 15">CCALA 016</strain>
    </source>
</reference>
<organism evidence="14 15">
    <name type="scientific">Aphanothece hegewaldii CCALA 016</name>
    <dbReference type="NCBI Taxonomy" id="2107694"/>
    <lineage>
        <taxon>Bacteria</taxon>
        <taxon>Bacillati</taxon>
        <taxon>Cyanobacteriota</taxon>
        <taxon>Cyanophyceae</taxon>
        <taxon>Oscillatoriophycideae</taxon>
        <taxon>Chroococcales</taxon>
        <taxon>Aphanothecaceae</taxon>
        <taxon>Aphanothece</taxon>
    </lineage>
</organism>
<keyword evidence="4 12" id="KW-0235">DNA replication</keyword>
<dbReference type="Gene3D" id="1.20.272.10">
    <property type="match status" value="1"/>
</dbReference>
<evidence type="ECO:0000256" key="2">
    <source>
        <dbReference type="ARBA" id="ARBA00022679"/>
    </source>
</evidence>
<dbReference type="GO" id="GO:0046872">
    <property type="term" value="F:metal ion binding"/>
    <property type="evidence" value="ECO:0007669"/>
    <property type="project" value="UniProtKB-KW"/>
</dbReference>
<comment type="subunit">
    <text evidence="12">DNA polymerase III contains a core (composed of alpha, epsilon and theta chains) that associates with a tau subunit. This core dimerizes to form the POLIII' complex. PolIII' associates with the gamma complex (composed of gamma, delta, delta', psi and chi chains) and with the beta chain to form the complete DNA polymerase III complex.</text>
</comment>
<dbReference type="Proteomes" id="UP000239001">
    <property type="component" value="Unassembled WGS sequence"/>
</dbReference>
<dbReference type="InterPro" id="IPR045085">
    <property type="entry name" value="HLD_clamp_pol_III_gamma_tau"/>
</dbReference>
<keyword evidence="10" id="KW-0175">Coiled coil</keyword>
<dbReference type="SUPFAM" id="SSF52540">
    <property type="entry name" value="P-loop containing nucleoside triphosphate hydrolases"/>
    <property type="match status" value="1"/>
</dbReference>
<dbReference type="RefSeq" id="WP_106458715.1">
    <property type="nucleotide sequence ID" value="NZ_PXOH01000030.1"/>
</dbReference>
<gene>
    <name evidence="12 14" type="primary">dnaX</name>
    <name evidence="14" type="ORF">C7H19_20100</name>
</gene>
<evidence type="ECO:0000256" key="6">
    <source>
        <dbReference type="ARBA" id="ARBA00022741"/>
    </source>
</evidence>
<dbReference type="AlphaFoldDB" id="A0A2T1LTD3"/>
<evidence type="ECO:0000256" key="12">
    <source>
        <dbReference type="RuleBase" id="RU364063"/>
    </source>
</evidence>
<keyword evidence="7" id="KW-0862">Zinc</keyword>
<keyword evidence="6 12" id="KW-0547">Nucleotide-binding</keyword>
<dbReference type="InterPro" id="IPR003593">
    <property type="entry name" value="AAA+_ATPase"/>
</dbReference>
<keyword evidence="15" id="KW-1185">Reference proteome</keyword>
<dbReference type="PANTHER" id="PTHR11669:SF0">
    <property type="entry name" value="PROTEIN STICHEL-LIKE 2"/>
    <property type="match status" value="1"/>
</dbReference>
<dbReference type="FunFam" id="3.40.50.300:FF:000014">
    <property type="entry name" value="DNA polymerase III subunit gamma/tau"/>
    <property type="match status" value="1"/>
</dbReference>
<dbReference type="EC" id="2.7.7.7" evidence="12"/>
<dbReference type="Pfam" id="PF22608">
    <property type="entry name" value="DNAX_ATPase_lid"/>
    <property type="match status" value="1"/>
</dbReference>
<evidence type="ECO:0000313" key="15">
    <source>
        <dbReference type="Proteomes" id="UP000239001"/>
    </source>
</evidence>
<accession>A0A2T1LTD3</accession>
<keyword evidence="2 12" id="KW-0808">Transferase</keyword>
<comment type="catalytic activity">
    <reaction evidence="11 12">
        <text>DNA(n) + a 2'-deoxyribonucleoside 5'-triphosphate = DNA(n+1) + diphosphate</text>
        <dbReference type="Rhea" id="RHEA:22508"/>
        <dbReference type="Rhea" id="RHEA-COMP:17339"/>
        <dbReference type="Rhea" id="RHEA-COMP:17340"/>
        <dbReference type="ChEBI" id="CHEBI:33019"/>
        <dbReference type="ChEBI" id="CHEBI:61560"/>
        <dbReference type="ChEBI" id="CHEBI:173112"/>
        <dbReference type="EC" id="2.7.7.7"/>
    </reaction>
</comment>
<feature type="domain" description="AAA+ ATPase" evidence="13">
    <location>
        <begin position="37"/>
        <end position="180"/>
    </location>
</feature>
<evidence type="ECO:0000256" key="3">
    <source>
        <dbReference type="ARBA" id="ARBA00022695"/>
    </source>
</evidence>
<dbReference type="GO" id="GO:0005524">
    <property type="term" value="F:ATP binding"/>
    <property type="evidence" value="ECO:0007669"/>
    <property type="project" value="UniProtKB-KW"/>
</dbReference>
<keyword evidence="9 12" id="KW-0239">DNA-directed DNA polymerase</keyword>
<evidence type="ECO:0000256" key="5">
    <source>
        <dbReference type="ARBA" id="ARBA00022723"/>
    </source>
</evidence>
<proteinExistence type="inferred from homology"/>
<dbReference type="PANTHER" id="PTHR11669">
    <property type="entry name" value="REPLICATION FACTOR C / DNA POLYMERASE III GAMMA-TAU SUBUNIT"/>
    <property type="match status" value="1"/>
</dbReference>
<protein>
    <recommendedName>
        <fullName evidence="12">DNA polymerase III subunit gamma/tau</fullName>
        <ecNumber evidence="12">2.7.7.7</ecNumber>
    </recommendedName>
</protein>
<dbReference type="NCBIfam" id="TIGR02397">
    <property type="entry name" value="dnaX_nterm"/>
    <property type="match status" value="1"/>
</dbReference>
<evidence type="ECO:0000256" key="1">
    <source>
        <dbReference type="ARBA" id="ARBA00006360"/>
    </source>
</evidence>
<dbReference type="OrthoDB" id="9810148at2"/>
<dbReference type="Pfam" id="PF23007">
    <property type="entry name" value="DnaA_N-like_STI"/>
    <property type="match status" value="1"/>
</dbReference>
<dbReference type="GO" id="GO:0009360">
    <property type="term" value="C:DNA polymerase III complex"/>
    <property type="evidence" value="ECO:0007669"/>
    <property type="project" value="InterPro"/>
</dbReference>
<dbReference type="GO" id="GO:0003677">
    <property type="term" value="F:DNA binding"/>
    <property type="evidence" value="ECO:0007669"/>
    <property type="project" value="InterPro"/>
</dbReference>
<sequence>MNYIPLHLKYRPKTLADLVGQTAIATTMTHALIQRRIAPAYLLSGQRGTGKTSTARILAKSLNCLSSEHPTPTPCGQCAMCQAISSGTALDVIELDAASNNGVEEVRELINHSQFRPVQGRYKVWIIDECHALSHSATQALLKTLEEPPPNVVFILCTTEAQKLGETIISRCQRYPFSPLSAEHLVNHLQQVAQQEKMSITDDALRLIASYAQGGVRDALTLLDQARLLADSITAKHIYDLAGQVDEDDLYQIVESIIEQNPEKLLKTLRNLHHKEPLSLINNLLGFYTNLILAQSQAQEKLGTVSSTMWQSLKAFSLSPQKALEQQQYLRSCETQIKFSRMPQLMLETVLLGLLKTPENTHSTVSTPQPINSEQIWQEVIQQSQPTIKAILTQHSQLIGIKDDIVTISVKSNPLKLLLTHSISQLTKTFESILHSAVVIKLIP</sequence>
<reference evidence="14 15" key="1">
    <citation type="submission" date="2018-03" db="EMBL/GenBank/DDBJ databases">
        <title>The ancient ancestry and fast evolution of plastids.</title>
        <authorList>
            <person name="Moore K.R."/>
            <person name="Magnabosco C."/>
            <person name="Momper L."/>
            <person name="Gold D.A."/>
            <person name="Bosak T."/>
            <person name="Fournier G.P."/>
        </authorList>
    </citation>
    <scope>NUCLEOTIDE SEQUENCE [LARGE SCALE GENOMIC DNA]</scope>
    <source>
        <strain evidence="14 15">CCALA 016</strain>
    </source>
</reference>
<dbReference type="Gene3D" id="3.40.50.300">
    <property type="entry name" value="P-loop containing nucleotide triphosphate hydrolases"/>
    <property type="match status" value="1"/>
</dbReference>
<evidence type="ECO:0000256" key="7">
    <source>
        <dbReference type="ARBA" id="ARBA00022833"/>
    </source>
</evidence>
<keyword evidence="3 12" id="KW-0548">Nucleotidyltransferase</keyword>
<dbReference type="InterPro" id="IPR050238">
    <property type="entry name" value="DNA_Rep/Repair_Clamp_Loader"/>
</dbReference>
<dbReference type="InterPro" id="IPR022754">
    <property type="entry name" value="DNA_pol_III_gamma-3"/>
</dbReference>
<dbReference type="InterPro" id="IPR054506">
    <property type="entry name" value="DnaA_N-like_STI"/>
</dbReference>
<dbReference type="GO" id="GO:0003887">
    <property type="term" value="F:DNA-directed DNA polymerase activity"/>
    <property type="evidence" value="ECO:0007669"/>
    <property type="project" value="UniProtKB-KW"/>
</dbReference>
<comment type="similarity">
    <text evidence="1 12">Belongs to the DnaX/STICHEL family.</text>
</comment>
<dbReference type="InterPro" id="IPR005790">
    <property type="entry name" value="DNA_polIII_delta"/>
</dbReference>
<comment type="caution">
    <text evidence="14">The sequence shown here is derived from an EMBL/GenBank/DDBJ whole genome shotgun (WGS) entry which is preliminary data.</text>
</comment>
<evidence type="ECO:0000313" key="14">
    <source>
        <dbReference type="EMBL" id="PSF33474.1"/>
    </source>
</evidence>
<dbReference type="Pfam" id="PF12169">
    <property type="entry name" value="DNA_pol3_gamma3"/>
    <property type="match status" value="1"/>
</dbReference>
<dbReference type="NCBIfam" id="TIGR01128">
    <property type="entry name" value="holA"/>
    <property type="match status" value="1"/>
</dbReference>
<keyword evidence="8 12" id="KW-0067">ATP-binding</keyword>
<evidence type="ECO:0000259" key="13">
    <source>
        <dbReference type="SMART" id="SM00382"/>
    </source>
</evidence>
<dbReference type="SMART" id="SM00382">
    <property type="entry name" value="AAA"/>
    <property type="match status" value="1"/>
</dbReference>
<dbReference type="CDD" id="cd18137">
    <property type="entry name" value="HLD_clamp_pol_III_gamma_tau"/>
    <property type="match status" value="1"/>
</dbReference>
<dbReference type="GO" id="GO:0006261">
    <property type="term" value="P:DNA-templated DNA replication"/>
    <property type="evidence" value="ECO:0007669"/>
    <property type="project" value="TreeGrafter"/>
</dbReference>
<dbReference type="Pfam" id="PF13177">
    <property type="entry name" value="DNA_pol3_delta2"/>
    <property type="match status" value="1"/>
</dbReference>
<keyword evidence="5" id="KW-0479">Metal-binding</keyword>
<evidence type="ECO:0000256" key="8">
    <source>
        <dbReference type="ARBA" id="ARBA00022840"/>
    </source>
</evidence>
<evidence type="ECO:0000256" key="4">
    <source>
        <dbReference type="ARBA" id="ARBA00022705"/>
    </source>
</evidence>
<name>A0A2T1LTD3_9CHRO</name>
<dbReference type="InterPro" id="IPR008921">
    <property type="entry name" value="DNA_pol3_clamp-load_cplx_C"/>
</dbReference>
<dbReference type="Gene3D" id="1.10.8.60">
    <property type="match status" value="1"/>
</dbReference>
<dbReference type="InterPro" id="IPR027417">
    <property type="entry name" value="P-loop_NTPase"/>
</dbReference>
<evidence type="ECO:0000256" key="10">
    <source>
        <dbReference type="ARBA" id="ARBA00023054"/>
    </source>
</evidence>